<protein>
    <recommendedName>
        <fullName evidence="2">F-box domain-containing protein</fullName>
    </recommendedName>
</protein>
<dbReference type="Pfam" id="PF12937">
    <property type="entry name" value="F-box-like"/>
    <property type="match status" value="1"/>
</dbReference>
<reference evidence="3 4" key="1">
    <citation type="journal article" date="2014" name="Genome Biol. Evol.">
        <title>Comparative genomics and transcriptomics analyses reveal divergent lifestyle features of nematode endoparasitic fungus Hirsutella minnesotensis.</title>
        <authorList>
            <person name="Lai Y."/>
            <person name="Liu K."/>
            <person name="Zhang X."/>
            <person name="Zhang X."/>
            <person name="Li K."/>
            <person name="Wang N."/>
            <person name="Shu C."/>
            <person name="Wu Y."/>
            <person name="Wang C."/>
            <person name="Bushley K.E."/>
            <person name="Xiang M."/>
            <person name="Liu X."/>
        </authorList>
    </citation>
    <scope>NUCLEOTIDE SEQUENCE [LARGE SCALE GENOMIC DNA]</scope>
    <source>
        <strain evidence="3 4">3608</strain>
    </source>
</reference>
<dbReference type="PROSITE" id="PS50181">
    <property type="entry name" value="FBOX"/>
    <property type="match status" value="1"/>
</dbReference>
<feature type="domain" description="F-box" evidence="2">
    <location>
        <begin position="65"/>
        <end position="111"/>
    </location>
</feature>
<feature type="compositionally biased region" description="Polar residues" evidence="1">
    <location>
        <begin position="7"/>
        <end position="17"/>
    </location>
</feature>
<dbReference type="SUPFAM" id="SSF81383">
    <property type="entry name" value="F-box domain"/>
    <property type="match status" value="1"/>
</dbReference>
<proteinExistence type="predicted"/>
<dbReference type="AlphaFoldDB" id="A0A0F7ZU80"/>
<evidence type="ECO:0000259" key="2">
    <source>
        <dbReference type="PROSITE" id="PS50181"/>
    </source>
</evidence>
<name>A0A0F7ZU80_9HYPO</name>
<dbReference type="SMART" id="SM00256">
    <property type="entry name" value="FBOX"/>
    <property type="match status" value="1"/>
</dbReference>
<dbReference type="InterPro" id="IPR001810">
    <property type="entry name" value="F-box_dom"/>
</dbReference>
<evidence type="ECO:0000256" key="1">
    <source>
        <dbReference type="SAM" id="MobiDB-lite"/>
    </source>
</evidence>
<accession>A0A0F7ZU80</accession>
<dbReference type="OrthoDB" id="1918685at2759"/>
<sequence length="576" mass="65425">MDDAKQLTRSGSSSNADSPAPVSDATIATRDLIRRILASLSPEEADFVRYEIFQNIEPVEPAPTPVSFEQVPLEIVSLIAEYLQLQDALSCLRVSRAWFSMWDNDFVATSLCRQLFPGLLELHSAKPRAESRDIFLNEARRFAYRHWHLASQVSYFRQQSSWGLGRFGDSSVAPHRDAAYGEGCLAWSAKVDAVCLRYLHKNMLKTCHLGPRTRKPFIHAVTRSLLVLRGERPADHEKHDIHIWHADHGEWGVASLPGDFAACYAANENVAFVTKQQHVIIWQWGQAPVELDAMSDLRHLLGEDEIPLDPLPGVIWHPTARNIAFIVWKYDRTKDSAKREASKVRSYMDDMREEMHVLKYENGKLTRHVKKALLDVIPGAPVEYCVCMILPIVPFCYQMNSHGLYCLEVIGLRKRRDSCRPAALCFNTLTEEFYVKRYTLVREANDFSSLGQAHPQILKHRGIATGDQLIHLGRWIFSSPWAPLWYTTEGGVMRDDGKFGKPKLLRSKQLMDGMLANSPCWNIFGDEDFLVLSVNEGVYVWSFQKGRELANGPLIETTGAEDVTDSIRQFAAWGNR</sequence>
<evidence type="ECO:0000313" key="3">
    <source>
        <dbReference type="EMBL" id="KJZ74398.1"/>
    </source>
</evidence>
<dbReference type="InterPro" id="IPR036047">
    <property type="entry name" value="F-box-like_dom_sf"/>
</dbReference>
<organism evidence="3 4">
    <name type="scientific">Hirsutella minnesotensis 3608</name>
    <dbReference type="NCBI Taxonomy" id="1043627"/>
    <lineage>
        <taxon>Eukaryota</taxon>
        <taxon>Fungi</taxon>
        <taxon>Dikarya</taxon>
        <taxon>Ascomycota</taxon>
        <taxon>Pezizomycotina</taxon>
        <taxon>Sordariomycetes</taxon>
        <taxon>Hypocreomycetidae</taxon>
        <taxon>Hypocreales</taxon>
        <taxon>Ophiocordycipitaceae</taxon>
        <taxon>Hirsutella</taxon>
    </lineage>
</organism>
<dbReference type="Gene3D" id="1.20.1280.50">
    <property type="match status" value="1"/>
</dbReference>
<evidence type="ECO:0000313" key="4">
    <source>
        <dbReference type="Proteomes" id="UP000054481"/>
    </source>
</evidence>
<gene>
    <name evidence="3" type="ORF">HIM_06208</name>
</gene>
<dbReference type="Proteomes" id="UP000054481">
    <property type="component" value="Unassembled WGS sequence"/>
</dbReference>
<keyword evidence="4" id="KW-1185">Reference proteome</keyword>
<dbReference type="EMBL" id="KQ030526">
    <property type="protein sequence ID" value="KJZ74398.1"/>
    <property type="molecule type" value="Genomic_DNA"/>
</dbReference>
<feature type="region of interest" description="Disordered" evidence="1">
    <location>
        <begin position="1"/>
        <end position="22"/>
    </location>
</feature>